<feature type="non-terminal residue" evidence="3">
    <location>
        <position position="183"/>
    </location>
</feature>
<dbReference type="GO" id="GO:0016491">
    <property type="term" value="F:oxidoreductase activity"/>
    <property type="evidence" value="ECO:0007669"/>
    <property type="project" value="UniProtKB-KW"/>
</dbReference>
<dbReference type="EMBL" id="AUZZ01007571">
    <property type="protein sequence ID" value="EQD42079.1"/>
    <property type="molecule type" value="Genomic_DNA"/>
</dbReference>
<comment type="caution">
    <text evidence="3">The sequence shown here is derived from an EMBL/GenBank/DDBJ whole genome shotgun (WGS) entry which is preliminary data.</text>
</comment>
<name>T1AN16_9ZZZZ</name>
<feature type="non-terminal residue" evidence="3">
    <location>
        <position position="1"/>
    </location>
</feature>
<reference evidence="3" key="2">
    <citation type="journal article" date="2014" name="ISME J.">
        <title>Microbial stratification in low pH oxic and suboxic macroscopic growths along an acid mine drainage.</title>
        <authorList>
            <person name="Mendez-Garcia C."/>
            <person name="Mesa V."/>
            <person name="Sprenger R.R."/>
            <person name="Richter M."/>
            <person name="Diez M.S."/>
            <person name="Solano J."/>
            <person name="Bargiela R."/>
            <person name="Golyshina O.V."/>
            <person name="Manteca A."/>
            <person name="Ramos J.L."/>
            <person name="Gallego J.R."/>
            <person name="Llorente I."/>
            <person name="Martins Dos Santos V.A."/>
            <person name="Jensen O.N."/>
            <person name="Pelaez A.I."/>
            <person name="Sanchez J."/>
            <person name="Ferrer M."/>
        </authorList>
    </citation>
    <scope>NUCLEOTIDE SEQUENCE</scope>
</reference>
<keyword evidence="3" id="KW-0560">Oxidoreductase</keyword>
<evidence type="ECO:0000259" key="2">
    <source>
        <dbReference type="Pfam" id="PF02738"/>
    </source>
</evidence>
<protein>
    <submittedName>
        <fullName evidence="3">Aldehyde oxidase and xanthine dehydrogenase, molybdopterin binding domain protein</fullName>
        <ecNumber evidence="3">1.-.-.-</ecNumber>
    </submittedName>
</protein>
<dbReference type="AlphaFoldDB" id="T1AN16"/>
<dbReference type="InterPro" id="IPR016208">
    <property type="entry name" value="Ald_Oxase/xanthine_DH-like"/>
</dbReference>
<sequence>DAAQRVAVRLEPLPAVLDPEAAMADGAPLVLGAGGPGPAEAGVHGAVTADGDEPRPRNCAAATRIRAGDDVAGVLAAAAAVVRGRYHVPAAHQGFLEPHTVMAEIDPDGTCTVWTPTQGSFLSRRITAEMLGWPETRIRVVPMPVGGGFGGKILLLEPLIALLAAAVGRPVRLTLTRTEEFLL</sequence>
<dbReference type="Pfam" id="PF02738">
    <property type="entry name" value="MoCoBD_1"/>
    <property type="match status" value="1"/>
</dbReference>
<dbReference type="Gene3D" id="3.30.365.10">
    <property type="entry name" value="Aldehyde oxidase/xanthine dehydrogenase, molybdopterin binding domain"/>
    <property type="match status" value="2"/>
</dbReference>
<dbReference type="SUPFAM" id="SSF56003">
    <property type="entry name" value="Molybdenum cofactor-binding domain"/>
    <property type="match status" value="1"/>
</dbReference>
<dbReference type="InterPro" id="IPR037165">
    <property type="entry name" value="AldOxase/xan_DH_Mopterin-bd_sf"/>
</dbReference>
<proteinExistence type="predicted"/>
<dbReference type="InterPro" id="IPR008274">
    <property type="entry name" value="AldOxase/xan_DH_MoCoBD1"/>
</dbReference>
<feature type="domain" description="Aldehyde oxidase/xanthine dehydrogenase first molybdopterin binding" evidence="2">
    <location>
        <begin position="55"/>
        <end position="182"/>
    </location>
</feature>
<keyword evidence="1" id="KW-0500">Molybdenum</keyword>
<dbReference type="GO" id="GO:0005506">
    <property type="term" value="F:iron ion binding"/>
    <property type="evidence" value="ECO:0007669"/>
    <property type="project" value="InterPro"/>
</dbReference>
<reference evidence="3" key="1">
    <citation type="submission" date="2013-08" db="EMBL/GenBank/DDBJ databases">
        <authorList>
            <person name="Mendez C."/>
            <person name="Richter M."/>
            <person name="Ferrer M."/>
            <person name="Sanchez J."/>
        </authorList>
    </citation>
    <scope>NUCLEOTIDE SEQUENCE</scope>
</reference>
<evidence type="ECO:0000256" key="1">
    <source>
        <dbReference type="ARBA" id="ARBA00022505"/>
    </source>
</evidence>
<accession>T1AN16</accession>
<dbReference type="Gene3D" id="3.90.1170.50">
    <property type="entry name" value="Aldehyde oxidase/xanthine dehydrogenase, a/b hammerhead"/>
    <property type="match status" value="1"/>
</dbReference>
<evidence type="ECO:0000313" key="3">
    <source>
        <dbReference type="EMBL" id="EQD42079.1"/>
    </source>
</evidence>
<dbReference type="EC" id="1.-.-.-" evidence="3"/>
<dbReference type="PANTHER" id="PTHR11908:SF132">
    <property type="entry name" value="ALDEHYDE OXIDASE 1-RELATED"/>
    <property type="match status" value="1"/>
</dbReference>
<gene>
    <name evidence="3" type="ORF">B2A_10506</name>
</gene>
<organism evidence="3">
    <name type="scientific">mine drainage metagenome</name>
    <dbReference type="NCBI Taxonomy" id="410659"/>
    <lineage>
        <taxon>unclassified sequences</taxon>
        <taxon>metagenomes</taxon>
        <taxon>ecological metagenomes</taxon>
    </lineage>
</organism>
<dbReference type="PANTHER" id="PTHR11908">
    <property type="entry name" value="XANTHINE DEHYDROGENASE"/>
    <property type="match status" value="1"/>
</dbReference>